<keyword evidence="2" id="KW-1185">Reference proteome</keyword>
<dbReference type="Proteomes" id="UP000649617">
    <property type="component" value="Unassembled WGS sequence"/>
</dbReference>
<comment type="caution">
    <text evidence="1">The sequence shown here is derived from an EMBL/GenBank/DDBJ whole genome shotgun (WGS) entry which is preliminary data.</text>
</comment>
<evidence type="ECO:0000313" key="1">
    <source>
        <dbReference type="EMBL" id="CAE7245763.1"/>
    </source>
</evidence>
<dbReference type="AlphaFoldDB" id="A0A812LLU3"/>
<reference evidence="1" key="1">
    <citation type="submission" date="2021-02" db="EMBL/GenBank/DDBJ databases">
        <authorList>
            <person name="Dougan E. K."/>
            <person name="Rhodes N."/>
            <person name="Thang M."/>
            <person name="Chan C."/>
        </authorList>
    </citation>
    <scope>NUCLEOTIDE SEQUENCE</scope>
</reference>
<dbReference type="EMBL" id="CAJNIZ010005916">
    <property type="protein sequence ID" value="CAE7245763.1"/>
    <property type="molecule type" value="Genomic_DNA"/>
</dbReference>
<name>A0A812LLU3_SYMPI</name>
<proteinExistence type="predicted"/>
<accession>A0A812LLU3</accession>
<gene>
    <name evidence="1" type="primary">HERC1</name>
    <name evidence="1" type="ORF">SPIL2461_LOCUS4485</name>
</gene>
<protein>
    <submittedName>
        <fullName evidence="1">HERC1 protein</fullName>
    </submittedName>
</protein>
<sequence>LSSMREDMTTLKDQGTAIVDKVERSASVQEDRISDIRRHSMMIMDILTGTQEAIQNSLECIQNFTRAELMRDPAAQLETSMREVLNRQMGKLKESLMGEDGPALNLKDLVSGLAGRLETSAERLELSQANAPAPGHVEEAIRQELEAVALALSQQQRESGQDLQAQLGEFLRGELGTLKEAQSATAVSLQEKVGEWTSAVSENVSR</sequence>
<feature type="non-terminal residue" evidence="1">
    <location>
        <position position="1"/>
    </location>
</feature>
<dbReference type="OrthoDB" id="446258at2759"/>
<feature type="non-terminal residue" evidence="1">
    <location>
        <position position="206"/>
    </location>
</feature>
<evidence type="ECO:0000313" key="2">
    <source>
        <dbReference type="Proteomes" id="UP000649617"/>
    </source>
</evidence>
<organism evidence="1 2">
    <name type="scientific">Symbiodinium pilosum</name>
    <name type="common">Dinoflagellate</name>
    <dbReference type="NCBI Taxonomy" id="2952"/>
    <lineage>
        <taxon>Eukaryota</taxon>
        <taxon>Sar</taxon>
        <taxon>Alveolata</taxon>
        <taxon>Dinophyceae</taxon>
        <taxon>Suessiales</taxon>
        <taxon>Symbiodiniaceae</taxon>
        <taxon>Symbiodinium</taxon>
    </lineage>
</organism>